<dbReference type="EMBL" id="RBNJ01003679">
    <property type="protein sequence ID" value="RUS30654.1"/>
    <property type="molecule type" value="Genomic_DNA"/>
</dbReference>
<sequence>LRDDKQRDPAEEEHREGYRHFIKWRNGVKGIAITLITRRRGERRRASNRLDVYQKNLPYGLEFSLCERAGSKTDNSRKITLDTKKFA</sequence>
<protein>
    <submittedName>
        <fullName evidence="1">Uncharacterized protein</fullName>
    </submittedName>
</protein>
<feature type="non-terminal residue" evidence="1">
    <location>
        <position position="1"/>
    </location>
</feature>
<organism evidence="1 2">
    <name type="scientific">Jimgerdemannia flammicorona</name>
    <dbReference type="NCBI Taxonomy" id="994334"/>
    <lineage>
        <taxon>Eukaryota</taxon>
        <taxon>Fungi</taxon>
        <taxon>Fungi incertae sedis</taxon>
        <taxon>Mucoromycota</taxon>
        <taxon>Mucoromycotina</taxon>
        <taxon>Endogonomycetes</taxon>
        <taxon>Endogonales</taxon>
        <taxon>Endogonaceae</taxon>
        <taxon>Jimgerdemannia</taxon>
    </lineage>
</organism>
<dbReference type="AlphaFoldDB" id="A0A433QLK5"/>
<evidence type="ECO:0000313" key="1">
    <source>
        <dbReference type="EMBL" id="RUS30654.1"/>
    </source>
</evidence>
<evidence type="ECO:0000313" key="2">
    <source>
        <dbReference type="Proteomes" id="UP000274822"/>
    </source>
</evidence>
<accession>A0A433QLK5</accession>
<gene>
    <name evidence="1" type="ORF">BC938DRAFT_479121</name>
</gene>
<name>A0A433QLK5_9FUNG</name>
<dbReference type="Proteomes" id="UP000274822">
    <property type="component" value="Unassembled WGS sequence"/>
</dbReference>
<keyword evidence="2" id="KW-1185">Reference proteome</keyword>
<reference evidence="1 2" key="1">
    <citation type="journal article" date="2018" name="New Phytol.">
        <title>Phylogenomics of Endogonaceae and evolution of mycorrhizas within Mucoromycota.</title>
        <authorList>
            <person name="Chang Y."/>
            <person name="Desiro A."/>
            <person name="Na H."/>
            <person name="Sandor L."/>
            <person name="Lipzen A."/>
            <person name="Clum A."/>
            <person name="Barry K."/>
            <person name="Grigoriev I.V."/>
            <person name="Martin F.M."/>
            <person name="Stajich J.E."/>
            <person name="Smith M.E."/>
            <person name="Bonito G."/>
            <person name="Spatafora J.W."/>
        </authorList>
    </citation>
    <scope>NUCLEOTIDE SEQUENCE [LARGE SCALE GENOMIC DNA]</scope>
    <source>
        <strain evidence="1 2">AD002</strain>
    </source>
</reference>
<comment type="caution">
    <text evidence="1">The sequence shown here is derived from an EMBL/GenBank/DDBJ whole genome shotgun (WGS) entry which is preliminary data.</text>
</comment>
<proteinExistence type="predicted"/>